<accession>A0ABY7GPK8</accession>
<dbReference type="Proteomes" id="UP001162780">
    <property type="component" value="Chromosome"/>
</dbReference>
<name>A0ABY7GPK8_9GAMM</name>
<sequence>MDRSSPMKQGAAILFNPADYFTYVLDQEIRAAGMPGGYCGLALQLAGEPDLERLQNRLDLLVDMFPKASARIERHGKRHAWIPTGQRILLECHRCDMHKAQDEECQRLLLAIFNRPESLPLTVHWIAANNGGTLLINWLHPLLDARGAKIVLDFLASGQPENFKESPSLIEAKLAQWRFWKKLQLLFKAKRHNNEANSLDSCLPTAVEQGPQTLNLKVRRFDAEQSRHIAELAGQYTGLAGRTLYYLGCFMRAMEQVGPPHAKAGYCIPYAFNLRRQNAPTPVFGNHVGCLFARATREQVRDRAGLFAHLLAQHTRVVRDELDLAYLPLMWLGQWLTPARYARFLRKQHSGNELSSLWFSDLGDMSWSKSGFLGIPVTDLSMMCWMTLPPGLALLVGQLDGRLTLSYSYLSPAVDEAWLDAVIDRMEAELLETL</sequence>
<reference evidence="1" key="1">
    <citation type="submission" date="2022-11" db="EMBL/GenBank/DDBJ databases">
        <title>Methylomonas rapida sp. nov., Carotenoid-Producing Obligate Methanotrophs with High Growth Characteristics and Biotechnological Potential.</title>
        <authorList>
            <person name="Tikhonova E.N."/>
            <person name="Suleimanov R.Z."/>
            <person name="Miroshnikov K."/>
            <person name="Oshkin I.Y."/>
            <person name="Belova S.E."/>
            <person name="Danilova O.V."/>
            <person name="Ashikhmin A."/>
            <person name="Konopkin A."/>
            <person name="But S.Y."/>
            <person name="Khmelenina V.N."/>
            <person name="Kuznetsov N."/>
            <person name="Pimenov N.V."/>
            <person name="Dedysh S.N."/>
        </authorList>
    </citation>
    <scope>NUCLEOTIDE SEQUENCE</scope>
    <source>
        <strain evidence="1">MP1</strain>
    </source>
</reference>
<protein>
    <recommendedName>
        <fullName evidence="3">Condensation domain-containing protein</fullName>
    </recommendedName>
</protein>
<proteinExistence type="predicted"/>
<keyword evidence="2" id="KW-1185">Reference proteome</keyword>
<evidence type="ECO:0000313" key="2">
    <source>
        <dbReference type="Proteomes" id="UP001162780"/>
    </source>
</evidence>
<dbReference type="SUPFAM" id="SSF52777">
    <property type="entry name" value="CoA-dependent acyltransferases"/>
    <property type="match status" value="1"/>
</dbReference>
<evidence type="ECO:0008006" key="3">
    <source>
        <dbReference type="Google" id="ProtNLM"/>
    </source>
</evidence>
<gene>
    <name evidence="1" type="ORF">NM686_007900</name>
</gene>
<dbReference type="EMBL" id="CP113517">
    <property type="protein sequence ID" value="WAR46428.1"/>
    <property type="molecule type" value="Genomic_DNA"/>
</dbReference>
<organism evidence="1 2">
    <name type="scientific">Methylomonas rapida</name>
    <dbReference type="NCBI Taxonomy" id="2963939"/>
    <lineage>
        <taxon>Bacteria</taxon>
        <taxon>Pseudomonadati</taxon>
        <taxon>Pseudomonadota</taxon>
        <taxon>Gammaproteobacteria</taxon>
        <taxon>Methylococcales</taxon>
        <taxon>Methylococcaceae</taxon>
        <taxon>Methylomonas</taxon>
    </lineage>
</organism>
<dbReference type="RefSeq" id="WP_269022703.1">
    <property type="nucleotide sequence ID" value="NZ_CP113517.1"/>
</dbReference>
<evidence type="ECO:0000313" key="1">
    <source>
        <dbReference type="EMBL" id="WAR46428.1"/>
    </source>
</evidence>